<dbReference type="InterPro" id="IPR002477">
    <property type="entry name" value="Peptidoglycan-bd-like"/>
</dbReference>
<keyword evidence="1" id="KW-0175">Coiled coil</keyword>
<dbReference type="InterPro" id="IPR036366">
    <property type="entry name" value="PGBDSf"/>
</dbReference>
<feature type="region of interest" description="Disordered" evidence="2">
    <location>
        <begin position="1"/>
        <end position="26"/>
    </location>
</feature>
<gene>
    <name evidence="4" type="ORF">MANT1106_LOCUS8267</name>
</gene>
<feature type="domain" description="Peptidoglycan binding-like" evidence="3">
    <location>
        <begin position="153"/>
        <end position="204"/>
    </location>
</feature>
<reference evidence="4" key="1">
    <citation type="submission" date="2021-01" db="EMBL/GenBank/DDBJ databases">
        <authorList>
            <person name="Corre E."/>
            <person name="Pelletier E."/>
            <person name="Niang G."/>
            <person name="Scheremetjew M."/>
            <person name="Finn R."/>
            <person name="Kale V."/>
            <person name="Holt S."/>
            <person name="Cochrane G."/>
            <person name="Meng A."/>
            <person name="Brown T."/>
            <person name="Cohen L."/>
        </authorList>
    </citation>
    <scope>NUCLEOTIDE SEQUENCE</scope>
    <source>
        <strain evidence="4">SL-175</strain>
    </source>
</reference>
<dbReference type="Pfam" id="PF01471">
    <property type="entry name" value="PG_binding_1"/>
    <property type="match status" value="1"/>
</dbReference>
<evidence type="ECO:0000259" key="3">
    <source>
        <dbReference type="Pfam" id="PF01471"/>
    </source>
</evidence>
<dbReference type="InterPro" id="IPR036365">
    <property type="entry name" value="PGBD-like_sf"/>
</dbReference>
<feature type="region of interest" description="Disordered" evidence="2">
    <location>
        <begin position="63"/>
        <end position="123"/>
    </location>
</feature>
<dbReference type="AlphaFoldDB" id="A0A7S0SFF0"/>
<sequence length="422" mass="44673">MGTQRARSTFRSKEKGVSSVQSESWEPRGGHIHEVLCLSAPAKGDGLAMMSAATTVLPMMRPAHAAPSHSARRAVAGRSTAAAAGAPTPARRGATAVVCASRTSGTSQPSSSTNSAPSVAAPSGFEHQLGRMEAAGVDVHNTGVEYLMEGATGGHVRELQRFLTKTGQYRYKDGVTGFYGPVTTNAVKKWQHQHGLPASGGWGYQSREMYLRVKSLERRKLLASPEAPSRPDFGFEASTSGLKPPLDQTRTANGSPGTSTAVGYTPGPSMSTARSAAGASGGFTAVGIITTAFWVGMGTAVLVVVGRVVTWQLAVREAAQQERREMERDRQQVYERWDAAVKESDGGERVVEMEVEVLSADERLRAAKSEAAALLGLETVEARLHDAKSEAETLLKANSVLRADSALKATAAKPPREEGTEE</sequence>
<feature type="compositionally biased region" description="Polar residues" evidence="2">
    <location>
        <begin position="248"/>
        <end position="262"/>
    </location>
</feature>
<evidence type="ECO:0000313" key="4">
    <source>
        <dbReference type="EMBL" id="CAD8705584.1"/>
    </source>
</evidence>
<dbReference type="EMBL" id="HBFC01014082">
    <property type="protein sequence ID" value="CAD8705584.1"/>
    <property type="molecule type" value="Transcribed_RNA"/>
</dbReference>
<evidence type="ECO:0000256" key="1">
    <source>
        <dbReference type="SAM" id="Coils"/>
    </source>
</evidence>
<accession>A0A7S0SFF0</accession>
<feature type="region of interest" description="Disordered" evidence="2">
    <location>
        <begin position="222"/>
        <end position="264"/>
    </location>
</feature>
<proteinExistence type="predicted"/>
<name>A0A7S0SFF0_9CHLO</name>
<organism evidence="4">
    <name type="scientific">Mantoniella antarctica</name>
    <dbReference type="NCBI Taxonomy" id="81844"/>
    <lineage>
        <taxon>Eukaryota</taxon>
        <taxon>Viridiplantae</taxon>
        <taxon>Chlorophyta</taxon>
        <taxon>Mamiellophyceae</taxon>
        <taxon>Mamiellales</taxon>
        <taxon>Mamiellaceae</taxon>
        <taxon>Mantoniella</taxon>
    </lineage>
</organism>
<protein>
    <recommendedName>
        <fullName evidence="3">Peptidoglycan binding-like domain-containing protein</fullName>
    </recommendedName>
</protein>
<evidence type="ECO:0000256" key="2">
    <source>
        <dbReference type="SAM" id="MobiDB-lite"/>
    </source>
</evidence>
<dbReference type="SUPFAM" id="SSF47090">
    <property type="entry name" value="PGBD-like"/>
    <property type="match status" value="1"/>
</dbReference>
<dbReference type="Gene3D" id="1.10.101.10">
    <property type="entry name" value="PGBD-like superfamily/PGBD"/>
    <property type="match status" value="1"/>
</dbReference>
<feature type="coiled-coil region" evidence="1">
    <location>
        <begin position="316"/>
        <end position="397"/>
    </location>
</feature>